<dbReference type="Proteomes" id="UP000177171">
    <property type="component" value="Unassembled WGS sequence"/>
</dbReference>
<organism evidence="1 2">
    <name type="scientific">Candidatus Sungbacteria bacterium RIFCSPLOWO2_12_FULL_41_11</name>
    <dbReference type="NCBI Taxonomy" id="1802286"/>
    <lineage>
        <taxon>Bacteria</taxon>
        <taxon>Candidatus Sungiibacteriota</taxon>
    </lineage>
</organism>
<gene>
    <name evidence="1" type="ORF">A3G49_04805</name>
</gene>
<sequence length="60" mass="6646">MSGEFQVVCDGCEKHLVVCAFPKCPKCGLSASLCEKCMPKHNCKAARKEAMAWNQLQNKD</sequence>
<reference evidence="1 2" key="1">
    <citation type="journal article" date="2016" name="Nat. Commun.">
        <title>Thousands of microbial genomes shed light on interconnected biogeochemical processes in an aquifer system.</title>
        <authorList>
            <person name="Anantharaman K."/>
            <person name="Brown C.T."/>
            <person name="Hug L.A."/>
            <person name="Sharon I."/>
            <person name="Castelle C.J."/>
            <person name="Probst A.J."/>
            <person name="Thomas B.C."/>
            <person name="Singh A."/>
            <person name="Wilkins M.J."/>
            <person name="Karaoz U."/>
            <person name="Brodie E.L."/>
            <person name="Williams K.H."/>
            <person name="Hubbard S.S."/>
            <person name="Banfield J.F."/>
        </authorList>
    </citation>
    <scope>NUCLEOTIDE SEQUENCE [LARGE SCALE GENOMIC DNA]</scope>
</reference>
<accession>A0A1G2LN35</accession>
<evidence type="ECO:0000313" key="2">
    <source>
        <dbReference type="Proteomes" id="UP000177171"/>
    </source>
</evidence>
<protein>
    <submittedName>
        <fullName evidence="1">Uncharacterized protein</fullName>
    </submittedName>
</protein>
<name>A0A1G2LN35_9BACT</name>
<evidence type="ECO:0000313" key="1">
    <source>
        <dbReference type="EMBL" id="OHA13027.1"/>
    </source>
</evidence>
<comment type="caution">
    <text evidence="1">The sequence shown here is derived from an EMBL/GenBank/DDBJ whole genome shotgun (WGS) entry which is preliminary data.</text>
</comment>
<dbReference type="AlphaFoldDB" id="A0A1G2LN35"/>
<dbReference type="EMBL" id="MHQY01000035">
    <property type="protein sequence ID" value="OHA13027.1"/>
    <property type="molecule type" value="Genomic_DNA"/>
</dbReference>
<proteinExistence type="predicted"/>